<evidence type="ECO:0000313" key="5">
    <source>
        <dbReference type="EMBL" id="NNV19066.1"/>
    </source>
</evidence>
<dbReference type="GO" id="GO:0048027">
    <property type="term" value="F:mRNA 5'-UTR binding"/>
    <property type="evidence" value="ECO:0007669"/>
    <property type="project" value="UniProtKB-UniRule"/>
</dbReference>
<dbReference type="GO" id="GO:0044781">
    <property type="term" value="P:bacterial-type flagellum organization"/>
    <property type="evidence" value="ECO:0007669"/>
    <property type="project" value="UniProtKB-KW"/>
</dbReference>
<evidence type="ECO:0000256" key="2">
    <source>
        <dbReference type="ARBA" id="ARBA00022795"/>
    </source>
</evidence>
<dbReference type="STRING" id="419475.A8A54_11870"/>
<protein>
    <recommendedName>
        <fullName evidence="4">Probable flagellum biosynthesis repressor protein FlbT</fullName>
    </recommendedName>
</protein>
<dbReference type="HAMAP" id="MF_00783">
    <property type="entry name" value="FlbT"/>
    <property type="match status" value="1"/>
</dbReference>
<accession>A0A256GG93</accession>
<evidence type="ECO:0000256" key="1">
    <source>
        <dbReference type="ARBA" id="ARBA00022491"/>
    </source>
</evidence>
<dbReference type="EMBL" id="PKQI01000001">
    <property type="protein sequence ID" value="NNV19066.1"/>
    <property type="molecule type" value="Genomic_DNA"/>
</dbReference>
<evidence type="ECO:0000256" key="4">
    <source>
        <dbReference type="HAMAP-Rule" id="MF_00783"/>
    </source>
</evidence>
<dbReference type="GO" id="GO:1902209">
    <property type="term" value="P:negative regulation of bacterial-type flagellum assembly"/>
    <property type="evidence" value="ECO:0007669"/>
    <property type="project" value="UniProtKB-UniRule"/>
</dbReference>
<reference evidence="6 7" key="1">
    <citation type="submission" date="2017-07" db="EMBL/GenBank/DDBJ databases">
        <title>Phylogenetic study on the rhizospheric bacterium Ochrobactrum sp. A44.</title>
        <authorList>
            <person name="Krzyzanowska D.M."/>
            <person name="Ossowicki A."/>
            <person name="Rajewska M."/>
            <person name="Maciag T."/>
            <person name="Kaczynski Z."/>
            <person name="Czerwicka M."/>
            <person name="Jafra S."/>
        </authorList>
    </citation>
    <scope>NUCLEOTIDE SEQUENCE [LARGE SCALE GENOMIC DNA]</scope>
    <source>
        <strain evidence="6 7">CCUG 30717</strain>
    </source>
</reference>
<comment type="function">
    <text evidence="4">Has a post-transcriptional repressor function in flagellum biogenesis. Associates with the 5'-UTR of fljK mRNA and promotes its degradation.</text>
</comment>
<keyword evidence="2 4" id="KW-1005">Bacterial flagellum biogenesis</keyword>
<keyword evidence="6" id="KW-0969">Cilium</keyword>
<evidence type="ECO:0000313" key="6">
    <source>
        <dbReference type="EMBL" id="OYR26142.1"/>
    </source>
</evidence>
<dbReference type="Proteomes" id="UP000526233">
    <property type="component" value="Unassembled WGS sequence"/>
</dbReference>
<organism evidence="6 7">
    <name type="scientific">Brucella pseudogrignonensis</name>
    <dbReference type="NCBI Taxonomy" id="419475"/>
    <lineage>
        <taxon>Bacteria</taxon>
        <taxon>Pseudomonadati</taxon>
        <taxon>Pseudomonadota</taxon>
        <taxon>Alphaproteobacteria</taxon>
        <taxon>Hyphomicrobiales</taxon>
        <taxon>Brucellaceae</taxon>
        <taxon>Brucella/Ochrobactrum group</taxon>
        <taxon>Brucella</taxon>
    </lineage>
</organism>
<dbReference type="Proteomes" id="UP000216188">
    <property type="component" value="Unassembled WGS sequence"/>
</dbReference>
<dbReference type="GO" id="GO:0006402">
    <property type="term" value="P:mRNA catabolic process"/>
    <property type="evidence" value="ECO:0007669"/>
    <property type="project" value="InterPro"/>
</dbReference>
<evidence type="ECO:0000256" key="3">
    <source>
        <dbReference type="ARBA" id="ARBA00022884"/>
    </source>
</evidence>
<keyword evidence="7" id="KW-1185">Reference proteome</keyword>
<keyword evidence="3 4" id="KW-0694">RNA-binding</keyword>
<dbReference type="PIRSF" id="PIRSF009533">
    <property type="entry name" value="FlbT"/>
    <property type="match status" value="1"/>
</dbReference>
<dbReference type="EMBL" id="NNRM01000020">
    <property type="protein sequence ID" value="OYR26142.1"/>
    <property type="molecule type" value="Genomic_DNA"/>
</dbReference>
<sequence length="163" mass="18202">MTTNGKSAIRLSLRAGEKIYINGAVLKADRKVSLELLNDATFLLENHVLQPEETTSPLRQLYFAAQMILIEPALREQARNTFAQMLKGMFATFKDAEILNALKLVDELVHNGRVFDALKTIRTLYKREAELMGEKDLSVSAIQTEKPMATAQESNSVFGTRSA</sequence>
<reference evidence="5 8" key="2">
    <citation type="submission" date="2018-11" db="EMBL/GenBank/DDBJ databases">
        <title>Genome sequencing and analysis.</title>
        <authorList>
            <person name="Huang Y.-T."/>
        </authorList>
    </citation>
    <scope>NUCLEOTIDE SEQUENCE [LARGE SCALE GENOMIC DNA]</scope>
    <source>
        <strain evidence="5 8">SHIN</strain>
    </source>
</reference>
<name>A0A256GG93_9HYPH</name>
<gene>
    <name evidence="4 5" type="primary">flbT</name>
    <name evidence="6" type="ORF">CEV34_2378</name>
    <name evidence="5" type="ORF">EHE22_01285</name>
</gene>
<comment type="caution">
    <text evidence="6">The sequence shown here is derived from an EMBL/GenBank/DDBJ whole genome shotgun (WGS) entry which is preliminary data.</text>
</comment>
<dbReference type="InterPro" id="IPR009967">
    <property type="entry name" value="Flagellum_FlbT"/>
</dbReference>
<proteinExistence type="inferred from homology"/>
<evidence type="ECO:0000313" key="7">
    <source>
        <dbReference type="Proteomes" id="UP000216188"/>
    </source>
</evidence>
<comment type="similarity">
    <text evidence="4">Belongs to the FlbT family.</text>
</comment>
<dbReference type="NCBIfam" id="NF001995">
    <property type="entry name" value="PRK00794.1-1"/>
    <property type="match status" value="1"/>
</dbReference>
<evidence type="ECO:0000313" key="8">
    <source>
        <dbReference type="Proteomes" id="UP000526233"/>
    </source>
</evidence>
<keyword evidence="6" id="KW-0966">Cell projection</keyword>
<keyword evidence="6" id="KW-0282">Flagellum</keyword>
<dbReference type="Pfam" id="PF07378">
    <property type="entry name" value="FlbT"/>
    <property type="match status" value="1"/>
</dbReference>
<dbReference type="AlphaFoldDB" id="A0A256GG93"/>
<keyword evidence="1 4" id="KW-0678">Repressor</keyword>
<dbReference type="RefSeq" id="WP_007877015.1">
    <property type="nucleotide sequence ID" value="NZ_CAXURC020000002.1"/>
</dbReference>